<dbReference type="GO" id="GO:0006952">
    <property type="term" value="P:defense response"/>
    <property type="evidence" value="ECO:0007669"/>
    <property type="project" value="InterPro"/>
</dbReference>
<dbReference type="Pfam" id="PF07725">
    <property type="entry name" value="LRR_3"/>
    <property type="match status" value="1"/>
</dbReference>
<evidence type="ECO:0000256" key="1">
    <source>
        <dbReference type="ARBA" id="ARBA00022614"/>
    </source>
</evidence>
<dbReference type="SMART" id="SM00255">
    <property type="entry name" value="TIR"/>
    <property type="match status" value="1"/>
</dbReference>
<dbReference type="Proteomes" id="UP001187471">
    <property type="component" value="Unassembled WGS sequence"/>
</dbReference>
<evidence type="ECO:0000313" key="7">
    <source>
        <dbReference type="Proteomes" id="UP001187471"/>
    </source>
</evidence>
<reference evidence="6" key="1">
    <citation type="submission" date="2022-12" db="EMBL/GenBank/DDBJ databases">
        <title>Draft genome assemblies for two species of Escallonia (Escalloniales).</title>
        <authorList>
            <person name="Chanderbali A."/>
            <person name="Dervinis C."/>
            <person name="Anghel I."/>
            <person name="Soltis D."/>
            <person name="Soltis P."/>
            <person name="Zapata F."/>
        </authorList>
    </citation>
    <scope>NUCLEOTIDE SEQUENCE</scope>
    <source>
        <strain evidence="6">UCBG92.1500</strain>
        <tissue evidence="6">Leaf</tissue>
    </source>
</reference>
<keyword evidence="1" id="KW-0433">Leucine-rich repeat</keyword>
<gene>
    <name evidence="6" type="ORF">RJ640_006258</name>
</gene>
<dbReference type="InterPro" id="IPR058192">
    <property type="entry name" value="WHD_ROQ1-like"/>
</dbReference>
<dbReference type="SUPFAM" id="SSF52200">
    <property type="entry name" value="Toll/Interleukin receptor TIR domain"/>
    <property type="match status" value="1"/>
</dbReference>
<dbReference type="SUPFAM" id="SSF52058">
    <property type="entry name" value="L domain-like"/>
    <property type="match status" value="1"/>
</dbReference>
<sequence>MATTSSSPFAYHVFLSFRGKDTRKNFTNHLYTYLLNAGFQTFRDDDSIERGKYIKVELPKALKQSRISIVVLSENYASSTWCLNELVTILECKARGAAVLPVFYGVQPSEVRKLEGNFKTEFDTYENEVKAEGDHKRRTELAERVEGWKAALRQVADLTGLVYQADEHQSKFVQKIIKVVGAKLRRTPLNVCLHPTGIDLRAKDINSWLQDESNDVPIVAIWGMGGIGKTTIAKYLYNLNFERFEGSSFLANVRDASEQHNGLVRLQRQLLSNILMGRKEKISNVDEGIIRIKEALCRRKVLVVLDDVDKVGQLDALLGMGDWLYPGSKVIITTRWSQLLKASGVHKVQPAIRMDEMESLKLFSRYAFGEDHPPEGYMDYSKRVVYYCDGIPLTLQVLGSSLSGKSIDRWENDLKKLKAVPEGQTIRTLKISYDSLEDDHDKNLFLDIACFFVGKGKDRTSTILDECGFVTKSGIPNLIDRCLLIVNPYDNKLMMHHLIQEMGRYIVIQESTKPGKRSRLWHEEAFNVLRDKTVRIIYLMSTYMNLVIVDIRYSNLETVWKGTKLLKLLKMLDLSHSHGLVSDILDFSLVPNLERLVLKHCINLIEVHESIGVLQRLILLNLKGCQNLRKLPTSMHQLKSLETLNLDGCPKLHDESAAYHLDDTEPHLRAKDINSWLQDESNDVPIVAIWGMGGIGKTTIAKYLYNLNFERFEGSSFLANVRDASEQHNGLVRLQRQLLSNILMGRKEKISNVDEGIIRIKEALCRRKVLVVLDDVDKVGQLDALLGMGDWLYPGSKVIITTRWSQLLKASGVHKVQPAIRMDEMESLKLFSRYAFGEDHPPEGYMDYSKRVVYYCDGIPLTLQVLGSSKQLAAMSRAIEKLTKTVEEKDLQIANLMNKLESKKSKESKSSDMDDANEALKQVDTNEHPDASTSGGYKNKESKFISTASLSVQQLQEMIANTIKAQYGGPSRDNLIYLKPYTKRIDNMRMPAGYQPPKFQQFDGKGNPRQHVAHFIETCNDAGTKGDFLVKQFVRSLKGNAFDWPESKFIQKIIKVVGEKVKRTALNVCLHPTGIDLRAKDINSWLQDESNDVPIVAIWGMGGIGKTTFAKYLYNLNYKRFEGSSFLADVRDASEQHGGLVRLQRQLLSNILMGRKEKISNVDEGIIRIKEALCRRKVLVVLDDVDKVGQLDALLGMGDWLYPGSKVIITTRWSQLLKASGVHKVQPAIRMDEMESLKLFSRCAFGEDHPPEGYMDYSKRVVYYCDGIPLTLQVLGSSLSGKSIDRWENDLKKLKAVPERQTETTLKISYDSLEDDHDKNLFLDIACFFVGKDKDRTSTILDGWGFVTKSGIPNLIDRCLLIVNPSDNKLMMHHLIQEMGRYIVIQESNKPGKRSRLWHEEAFDVLRNKTNLVTLDMRYSNLVTVWKGTKLLRSLKMLDLSHSHGLVSDILDFSLVPNLERRVLEHCINLIEVPESVGVLQRLVSLNLKGCQNLRKLPTTIHQLKSLEKLILSGCSKLYNLDSTKPPTLTQESDRDMTWLCHWNIVNKIMKSGDEVSVSVGISHLE</sequence>
<feature type="region of interest" description="Disordered" evidence="4">
    <location>
        <begin position="901"/>
        <end position="939"/>
    </location>
</feature>
<dbReference type="InterPro" id="IPR044974">
    <property type="entry name" value="Disease_R_plants"/>
</dbReference>
<dbReference type="InterPro" id="IPR032675">
    <property type="entry name" value="LRR_dom_sf"/>
</dbReference>
<evidence type="ECO:0000256" key="4">
    <source>
        <dbReference type="SAM" id="MobiDB-lite"/>
    </source>
</evidence>
<dbReference type="PANTHER" id="PTHR11017">
    <property type="entry name" value="LEUCINE-RICH REPEAT-CONTAINING PROTEIN"/>
    <property type="match status" value="1"/>
</dbReference>
<dbReference type="SUPFAM" id="SSF52540">
    <property type="entry name" value="P-loop containing nucleoside triphosphate hydrolases"/>
    <property type="match status" value="3"/>
</dbReference>
<keyword evidence="3" id="KW-0520">NAD</keyword>
<proteinExistence type="predicted"/>
<comment type="caution">
    <text evidence="6">The sequence shown here is derived from an EMBL/GenBank/DDBJ whole genome shotgun (WGS) entry which is preliminary data.</text>
</comment>
<feature type="non-terminal residue" evidence="6">
    <location>
        <position position="1"/>
    </location>
</feature>
<dbReference type="InterPro" id="IPR011713">
    <property type="entry name" value="Leu-rich_rpt_3"/>
</dbReference>
<keyword evidence="7" id="KW-1185">Reference proteome</keyword>
<dbReference type="SMART" id="SM00382">
    <property type="entry name" value="AAA"/>
    <property type="match status" value="3"/>
</dbReference>
<keyword evidence="2" id="KW-0677">Repeat</keyword>
<dbReference type="Gene3D" id="1.10.8.430">
    <property type="entry name" value="Helical domain of apoptotic protease-activating factors"/>
    <property type="match status" value="3"/>
</dbReference>
<dbReference type="Pfam" id="PF00931">
    <property type="entry name" value="NB-ARC"/>
    <property type="match status" value="3"/>
</dbReference>
<dbReference type="InterPro" id="IPR042197">
    <property type="entry name" value="Apaf_helical"/>
</dbReference>
<dbReference type="FunFam" id="3.40.50.10140:FF:000007">
    <property type="entry name" value="Disease resistance protein (TIR-NBS-LRR class)"/>
    <property type="match status" value="1"/>
</dbReference>
<dbReference type="Pfam" id="PF23282">
    <property type="entry name" value="WHD_ROQ1"/>
    <property type="match status" value="2"/>
</dbReference>
<accession>A0AA88REP6</accession>
<dbReference type="InterPro" id="IPR000157">
    <property type="entry name" value="TIR_dom"/>
</dbReference>
<dbReference type="Gene3D" id="3.80.10.10">
    <property type="entry name" value="Ribonuclease Inhibitor"/>
    <property type="match status" value="2"/>
</dbReference>
<dbReference type="InterPro" id="IPR003593">
    <property type="entry name" value="AAA+_ATPase"/>
</dbReference>
<dbReference type="PANTHER" id="PTHR11017:SF305">
    <property type="entry name" value="TMV RESISTANCE PROTEIN N-LIKE"/>
    <property type="match status" value="1"/>
</dbReference>
<dbReference type="InterPro" id="IPR035897">
    <property type="entry name" value="Toll_tir_struct_dom_sf"/>
</dbReference>
<dbReference type="GO" id="GO:0043531">
    <property type="term" value="F:ADP binding"/>
    <property type="evidence" value="ECO:0007669"/>
    <property type="project" value="InterPro"/>
</dbReference>
<protein>
    <recommendedName>
        <fullName evidence="5">TIR domain-containing protein</fullName>
    </recommendedName>
</protein>
<dbReference type="PRINTS" id="PR00364">
    <property type="entry name" value="DISEASERSIST"/>
</dbReference>
<evidence type="ECO:0000256" key="3">
    <source>
        <dbReference type="ARBA" id="ARBA00023027"/>
    </source>
</evidence>
<dbReference type="Gene3D" id="3.40.50.10140">
    <property type="entry name" value="Toll/interleukin-1 receptor homology (TIR) domain"/>
    <property type="match status" value="1"/>
</dbReference>
<evidence type="ECO:0000313" key="6">
    <source>
        <dbReference type="EMBL" id="KAK2980886.1"/>
    </source>
</evidence>
<evidence type="ECO:0000259" key="5">
    <source>
        <dbReference type="PROSITE" id="PS50104"/>
    </source>
</evidence>
<dbReference type="Pfam" id="PF01582">
    <property type="entry name" value="TIR"/>
    <property type="match status" value="1"/>
</dbReference>
<dbReference type="InterPro" id="IPR002182">
    <property type="entry name" value="NB-ARC"/>
</dbReference>
<name>A0AA88REP6_9ASTE</name>
<dbReference type="Gene3D" id="3.40.50.300">
    <property type="entry name" value="P-loop containing nucleotide triphosphate hydrolases"/>
    <property type="match status" value="3"/>
</dbReference>
<dbReference type="EMBL" id="JAVXUO010001581">
    <property type="protein sequence ID" value="KAK2980886.1"/>
    <property type="molecule type" value="Genomic_DNA"/>
</dbReference>
<organism evidence="6 7">
    <name type="scientific">Escallonia rubra</name>
    <dbReference type="NCBI Taxonomy" id="112253"/>
    <lineage>
        <taxon>Eukaryota</taxon>
        <taxon>Viridiplantae</taxon>
        <taxon>Streptophyta</taxon>
        <taxon>Embryophyta</taxon>
        <taxon>Tracheophyta</taxon>
        <taxon>Spermatophyta</taxon>
        <taxon>Magnoliopsida</taxon>
        <taxon>eudicotyledons</taxon>
        <taxon>Gunneridae</taxon>
        <taxon>Pentapetalae</taxon>
        <taxon>asterids</taxon>
        <taxon>campanulids</taxon>
        <taxon>Escalloniales</taxon>
        <taxon>Escalloniaceae</taxon>
        <taxon>Escallonia</taxon>
    </lineage>
</organism>
<feature type="compositionally biased region" description="Basic and acidic residues" evidence="4">
    <location>
        <begin position="901"/>
        <end position="912"/>
    </location>
</feature>
<dbReference type="PROSITE" id="PS50104">
    <property type="entry name" value="TIR"/>
    <property type="match status" value="1"/>
</dbReference>
<evidence type="ECO:0000256" key="2">
    <source>
        <dbReference type="ARBA" id="ARBA00022737"/>
    </source>
</evidence>
<dbReference type="GO" id="GO:0007165">
    <property type="term" value="P:signal transduction"/>
    <property type="evidence" value="ECO:0007669"/>
    <property type="project" value="InterPro"/>
</dbReference>
<dbReference type="InterPro" id="IPR027417">
    <property type="entry name" value="P-loop_NTPase"/>
</dbReference>
<feature type="domain" description="TIR" evidence="5">
    <location>
        <begin position="9"/>
        <end position="184"/>
    </location>
</feature>